<dbReference type="Proteomes" id="UP000078597">
    <property type="component" value="Unassembled WGS sequence"/>
</dbReference>
<reference evidence="3" key="1">
    <citation type="submission" date="2016-05" db="EMBL/GenBank/DDBJ databases">
        <authorList>
            <person name="Naeem Raeece"/>
        </authorList>
    </citation>
    <scope>NUCLEOTIDE SEQUENCE [LARGE SCALE GENOMIC DNA]</scope>
</reference>
<dbReference type="VEuPathDB" id="PlasmoDB:PmUG01_10052600"/>
<dbReference type="InterPro" id="IPR008780">
    <property type="entry name" value="Plasmodium_Vir"/>
</dbReference>
<sequence length="534" mass="62749">MEKTDYDEVLQQLPLYKIYNEFNSEVREVDYNISCDKFDSVKEKYKNDCVNLCKKVARNLNNLTKADKSWSYDSRCSHYKYWIYEEITKLFKEDPMDKDVEDVVKSFFNLQSVLTATYGIYSCKNDFIQKNISELKDKIEEKYLHDYFTNYKMIKSKNVCNKVKMNKYKKYINYIYSIYQKKKNKCCKPGVLTCPHYFFNCNDEFNPNMLLSELKLENVESCNGLEDFKENKIIENKVDSSGSEPDIFDSILFTDCPFSDNSTTVRCGFIRASSMRTSNGNTVENHEQQKNAESSFSEIRMIKSNTYSSEDLSEKNNMKFSDSSTMEKNKMLFDGSTVDGFRWNYGSGGLSCIPNTSEEDEYGLCEYMDELVADGIFIKTMDSNGYKFKKVDPWTNEELQKLVRRKRDRRPRKSVLLKLIRSRSLHAIRSEQAPDSVIKSSHSEKHLGLDSESNILHNTFVRISFVATLIMGIILIFFLYFKFTSFGSYAAKIKKRKKKYRTNFAELNTQRLSRRFIKRTYRHSSKRRFSVVNI</sequence>
<keyword evidence="1" id="KW-1133">Transmembrane helix</keyword>
<evidence type="ECO:0000256" key="1">
    <source>
        <dbReference type="SAM" id="Phobius"/>
    </source>
</evidence>
<dbReference type="Pfam" id="PF05795">
    <property type="entry name" value="Plasmodium_Vir"/>
    <property type="match status" value="1"/>
</dbReference>
<name>A0A1A8WP88_PLAMA</name>
<dbReference type="EMBL" id="FLQW01002586">
    <property type="protein sequence ID" value="SBS93670.1"/>
    <property type="molecule type" value="Genomic_DNA"/>
</dbReference>
<evidence type="ECO:0000313" key="2">
    <source>
        <dbReference type="EMBL" id="SBS93670.1"/>
    </source>
</evidence>
<accession>A0A1A8WP88</accession>
<dbReference type="AlphaFoldDB" id="A0A1A8WP88"/>
<keyword evidence="1" id="KW-0812">Transmembrane</keyword>
<protein>
    <submittedName>
        <fullName evidence="2">PIR Superfamily Protein</fullName>
    </submittedName>
</protein>
<proteinExistence type="predicted"/>
<organism evidence="2 3">
    <name type="scientific">Plasmodium malariae</name>
    <dbReference type="NCBI Taxonomy" id="5858"/>
    <lineage>
        <taxon>Eukaryota</taxon>
        <taxon>Sar</taxon>
        <taxon>Alveolata</taxon>
        <taxon>Apicomplexa</taxon>
        <taxon>Aconoidasida</taxon>
        <taxon>Haemosporida</taxon>
        <taxon>Plasmodiidae</taxon>
        <taxon>Plasmodium</taxon>
        <taxon>Plasmodium (Plasmodium)</taxon>
    </lineage>
</organism>
<feature type="transmembrane region" description="Helical" evidence="1">
    <location>
        <begin position="463"/>
        <end position="491"/>
    </location>
</feature>
<gene>
    <name evidence="2" type="ORF">PMALA_040580</name>
</gene>
<evidence type="ECO:0000313" key="3">
    <source>
        <dbReference type="Proteomes" id="UP000078597"/>
    </source>
</evidence>
<keyword evidence="1" id="KW-0472">Membrane</keyword>